<evidence type="ECO:0000256" key="13">
    <source>
        <dbReference type="ARBA" id="ARBA00024941"/>
    </source>
</evidence>
<comment type="function">
    <text evidence="13">Voltage-dependent rectifying anion channel that facilitates the translocation between chloroplast and cytoplasm of phosphorylated carbohydrates such as triosephosphate, 3-phosphoglycerate and inorganic phosphate (Pi) depending of ATP to triosephosphate ratio in the plastidial intermembrane space; in high triosephosphate/ATP conditions (e.g. photosynthesis), export of triosphosphate from chloroplast (outward rectifying channels), but in high ATP/triosephosphate conditions (e.g. dark phase), import of phosphosolutes (inward rectifying channels).</text>
</comment>
<comment type="subcellular location">
    <subcellularLocation>
        <location evidence="1">Plastid</location>
        <location evidence="1">Chloroplast outer membrane</location>
        <topology evidence="1">Multi-pass membrane protein</topology>
    </subcellularLocation>
    <subcellularLocation>
        <location evidence="2">Plastid</location>
        <location evidence="2">Etioplast membrane</location>
        <topology evidence="2">Multi-pass membrane protein</topology>
    </subcellularLocation>
</comment>
<evidence type="ECO:0000256" key="1">
    <source>
        <dbReference type="ARBA" id="ARBA00004396"/>
    </source>
</evidence>
<protein>
    <recommendedName>
        <fullName evidence="16">Outer membrane protein beta-barrel domain-containing protein</fullName>
    </recommendedName>
</protein>
<evidence type="ECO:0000256" key="3">
    <source>
        <dbReference type="ARBA" id="ARBA00009945"/>
    </source>
</evidence>
<evidence type="ECO:0000256" key="4">
    <source>
        <dbReference type="ARBA" id="ARBA00022448"/>
    </source>
</evidence>
<keyword evidence="8" id="KW-0812">Transmembrane</keyword>
<keyword evidence="7" id="KW-0934">Plastid</keyword>
<evidence type="ECO:0000256" key="5">
    <source>
        <dbReference type="ARBA" id="ARBA00022452"/>
    </source>
</evidence>
<evidence type="ECO:0000256" key="9">
    <source>
        <dbReference type="ARBA" id="ARBA00022805"/>
    </source>
</evidence>
<keyword evidence="11" id="KW-0626">Porin</keyword>
<dbReference type="GO" id="GO:0044070">
    <property type="term" value="P:regulation of monoatomic anion transport"/>
    <property type="evidence" value="ECO:0007669"/>
    <property type="project" value="InterPro"/>
</dbReference>
<dbReference type="EMBL" id="CP039355">
    <property type="protein sequence ID" value="QCE16783.1"/>
    <property type="molecule type" value="Genomic_DNA"/>
</dbReference>
<evidence type="ECO:0000256" key="10">
    <source>
        <dbReference type="ARBA" id="ARBA00023065"/>
    </source>
</evidence>
<keyword evidence="10" id="KW-0406">Ion transport</keyword>
<sequence length="164" mass="19164">METSLRYGEDSKALRIHAKEKLAIFPNTYLQVHGELDTKFGQPSSSGAFIRYFNPNLSSTLGFGLRYDKREKLRYTVNAKKTYTVGVLNFKVKGASEVEREFKEGKSRIAAEVLLNLFNFKQDQDIRLKIGCEYFEKVPYLQIRENNWTINADYKGRWNVRYDL</sequence>
<dbReference type="GO" id="GO:0009707">
    <property type="term" value="C:chloroplast outer membrane"/>
    <property type="evidence" value="ECO:0007669"/>
    <property type="project" value="UniProtKB-SubCell"/>
</dbReference>
<keyword evidence="6" id="KW-0150">Chloroplast</keyword>
<evidence type="ECO:0000313" key="14">
    <source>
        <dbReference type="EMBL" id="QCE16783.1"/>
    </source>
</evidence>
<comment type="similarity">
    <text evidence="3">Belongs to the plastid outer envelope porin OEP21 (TC 1.B.29) family.</text>
</comment>
<evidence type="ECO:0000256" key="7">
    <source>
        <dbReference type="ARBA" id="ARBA00022640"/>
    </source>
</evidence>
<proteinExistence type="inferred from homology"/>
<evidence type="ECO:0008006" key="16">
    <source>
        <dbReference type="Google" id="ProtNLM"/>
    </source>
</evidence>
<name>A0A4D6NSF8_VIGUN</name>
<dbReference type="GO" id="GO:0034426">
    <property type="term" value="C:etioplast membrane"/>
    <property type="evidence" value="ECO:0007669"/>
    <property type="project" value="UniProtKB-SubCell"/>
</dbReference>
<evidence type="ECO:0000256" key="11">
    <source>
        <dbReference type="ARBA" id="ARBA00023114"/>
    </source>
</evidence>
<evidence type="ECO:0000256" key="12">
    <source>
        <dbReference type="ARBA" id="ARBA00023136"/>
    </source>
</evidence>
<evidence type="ECO:0000256" key="2">
    <source>
        <dbReference type="ARBA" id="ARBA00004441"/>
    </source>
</evidence>
<reference evidence="14 15" key="1">
    <citation type="submission" date="2019-04" db="EMBL/GenBank/DDBJ databases">
        <title>An improved genome assembly and genetic linkage map for asparagus bean, Vigna unguiculata ssp. sesquipedialis.</title>
        <authorList>
            <person name="Xia Q."/>
            <person name="Zhang R."/>
            <person name="Dong Y."/>
        </authorList>
    </citation>
    <scope>NUCLEOTIDE SEQUENCE [LARGE SCALE GENOMIC DNA]</scope>
    <source>
        <tissue evidence="14">Leaf</tissue>
    </source>
</reference>
<dbReference type="Proteomes" id="UP000501690">
    <property type="component" value="Linkage Group LG11"/>
</dbReference>
<keyword evidence="15" id="KW-1185">Reference proteome</keyword>
<keyword evidence="12" id="KW-0472">Membrane</keyword>
<gene>
    <name evidence="14" type="ORF">DEO72_LG11g3802</name>
</gene>
<accession>A0A4D6NSF8</accession>
<evidence type="ECO:0000256" key="8">
    <source>
        <dbReference type="ARBA" id="ARBA00022692"/>
    </source>
</evidence>
<dbReference type="PANTHER" id="PTHR35993:SF1">
    <property type="entry name" value="OUTER ENVELOPE PORE PROTEIN 21B, CHLOROPLASTIC"/>
    <property type="match status" value="1"/>
</dbReference>
<evidence type="ECO:0000256" key="6">
    <source>
        <dbReference type="ARBA" id="ARBA00022528"/>
    </source>
</evidence>
<keyword evidence="4" id="KW-0813">Transport</keyword>
<evidence type="ECO:0000313" key="15">
    <source>
        <dbReference type="Proteomes" id="UP000501690"/>
    </source>
</evidence>
<dbReference type="GO" id="GO:0008308">
    <property type="term" value="F:voltage-gated monoatomic anion channel activity"/>
    <property type="evidence" value="ECO:0007669"/>
    <property type="project" value="InterPro"/>
</dbReference>
<keyword evidence="5" id="KW-1134">Transmembrane beta strand</keyword>
<keyword evidence="9" id="KW-1002">Plastid outer membrane</keyword>
<organism evidence="14 15">
    <name type="scientific">Vigna unguiculata</name>
    <name type="common">Cowpea</name>
    <dbReference type="NCBI Taxonomy" id="3917"/>
    <lineage>
        <taxon>Eukaryota</taxon>
        <taxon>Viridiplantae</taxon>
        <taxon>Streptophyta</taxon>
        <taxon>Embryophyta</taxon>
        <taxon>Tracheophyta</taxon>
        <taxon>Spermatophyta</taxon>
        <taxon>Magnoliopsida</taxon>
        <taxon>eudicotyledons</taxon>
        <taxon>Gunneridae</taxon>
        <taxon>Pentapetalae</taxon>
        <taxon>rosids</taxon>
        <taxon>fabids</taxon>
        <taxon>Fabales</taxon>
        <taxon>Fabaceae</taxon>
        <taxon>Papilionoideae</taxon>
        <taxon>50 kb inversion clade</taxon>
        <taxon>NPAAA clade</taxon>
        <taxon>indigoferoid/millettioid clade</taxon>
        <taxon>Phaseoleae</taxon>
        <taxon>Vigna</taxon>
    </lineage>
</organism>
<dbReference type="PANTHER" id="PTHR35993">
    <property type="entry name" value="OUTER ENVELOPE PORE PROTEIN 21B, CHLOROPLASTIC"/>
    <property type="match status" value="1"/>
</dbReference>
<dbReference type="GO" id="GO:0015288">
    <property type="term" value="F:porin activity"/>
    <property type="evidence" value="ECO:0007669"/>
    <property type="project" value="UniProtKB-KW"/>
</dbReference>
<dbReference type="GO" id="GO:0046930">
    <property type="term" value="C:pore complex"/>
    <property type="evidence" value="ECO:0007669"/>
    <property type="project" value="UniProtKB-KW"/>
</dbReference>
<dbReference type="InterPro" id="IPR034575">
    <property type="entry name" value="OEP21"/>
</dbReference>
<dbReference type="AlphaFoldDB" id="A0A4D6NSF8"/>